<name>A0A7W6DQL3_9RHOB</name>
<dbReference type="AlphaFoldDB" id="A0A7W6DQL3"/>
<dbReference type="Proteomes" id="UP000541426">
    <property type="component" value="Unassembled WGS sequence"/>
</dbReference>
<dbReference type="InterPro" id="IPR029044">
    <property type="entry name" value="Nucleotide-diphossugar_trans"/>
</dbReference>
<proteinExistence type="predicted"/>
<dbReference type="SUPFAM" id="SSF53448">
    <property type="entry name" value="Nucleotide-diphospho-sugar transferases"/>
    <property type="match status" value="1"/>
</dbReference>
<sequence>MAIISLTSIPARFSGLSETLASLLRQTVEVDEIRLHIPQAYRRFPDWDGTLPDVPKGVRVIRTEDDLGPASKALHAVRDLQGTSTPILFCDDDRIYPQGWAKGLLKAHAEKPDCCIAVYGRHLHKILKTEPLPLPGPRAKVGKEYFDPAYRWERTLQRLRERRATPLGPRPSRRPVAQPGYSEVLLGYAGVLVLPEFFDETAFDIPHDVWMVDDIWLSGQLAQRNVPIWLPKRQPVCLRATNDPVAALRDSVFDGADRDCSNRRAIAYFQQTYGIWQATPADERRSVPGKR</sequence>
<comment type="caution">
    <text evidence="1">The sequence shown here is derived from an EMBL/GenBank/DDBJ whole genome shotgun (WGS) entry which is preliminary data.</text>
</comment>
<dbReference type="CDD" id="cd00761">
    <property type="entry name" value="Glyco_tranf_GTA_type"/>
    <property type="match status" value="1"/>
</dbReference>
<protein>
    <recommendedName>
        <fullName evidence="3">Glycosyltransferase</fullName>
    </recommendedName>
</protein>
<reference evidence="1 2" key="1">
    <citation type="submission" date="2020-08" db="EMBL/GenBank/DDBJ databases">
        <title>Genomic Encyclopedia of Type Strains, Phase IV (KMG-IV): sequencing the most valuable type-strain genomes for metagenomic binning, comparative biology and taxonomic classification.</title>
        <authorList>
            <person name="Goeker M."/>
        </authorList>
    </citation>
    <scope>NUCLEOTIDE SEQUENCE [LARGE SCALE GENOMIC DNA]</scope>
    <source>
        <strain evidence="1 2">DSM 102235</strain>
    </source>
</reference>
<keyword evidence="2" id="KW-1185">Reference proteome</keyword>
<evidence type="ECO:0000313" key="1">
    <source>
        <dbReference type="EMBL" id="MBB3984208.1"/>
    </source>
</evidence>
<evidence type="ECO:0008006" key="3">
    <source>
        <dbReference type="Google" id="ProtNLM"/>
    </source>
</evidence>
<organism evidence="1 2">
    <name type="scientific">Sagittula marina</name>
    <dbReference type="NCBI Taxonomy" id="943940"/>
    <lineage>
        <taxon>Bacteria</taxon>
        <taxon>Pseudomonadati</taxon>
        <taxon>Pseudomonadota</taxon>
        <taxon>Alphaproteobacteria</taxon>
        <taxon>Rhodobacterales</taxon>
        <taxon>Roseobacteraceae</taxon>
        <taxon>Sagittula</taxon>
    </lineage>
</organism>
<evidence type="ECO:0000313" key="2">
    <source>
        <dbReference type="Proteomes" id="UP000541426"/>
    </source>
</evidence>
<accession>A0A7W6DQL3</accession>
<gene>
    <name evidence="1" type="ORF">GGQ68_000519</name>
</gene>
<dbReference type="EMBL" id="JACIEJ010000001">
    <property type="protein sequence ID" value="MBB3984208.1"/>
    <property type="molecule type" value="Genomic_DNA"/>
</dbReference>
<dbReference type="RefSeq" id="WP_183962818.1">
    <property type="nucleotide sequence ID" value="NZ_BAABBZ010000012.1"/>
</dbReference>